<dbReference type="InterPro" id="IPR013736">
    <property type="entry name" value="Xaa-Pro_dipept_C"/>
</dbReference>
<dbReference type="InterPro" id="IPR005674">
    <property type="entry name" value="CocE/Ser_esterase"/>
</dbReference>
<proteinExistence type="predicted"/>
<dbReference type="GO" id="GO:0008239">
    <property type="term" value="F:dipeptidyl-peptidase activity"/>
    <property type="evidence" value="ECO:0007669"/>
    <property type="project" value="InterPro"/>
</dbReference>
<dbReference type="SUPFAM" id="SSF49785">
    <property type="entry name" value="Galactose-binding domain-like"/>
    <property type="match status" value="1"/>
</dbReference>
<sequence length="550" mass="59581">MAPVKRSTLNALVDRLFSWTNALPPESTSYTVDHVQIPIPIGQGDDDTRIHLAADLYQPTGSQGPPVGTLLVRTPYGISGTFALGNARIFAARGYQVLLSSCRGTGGSEGDLDPGRNETADGHAIVAWMRAQPWYTGSFATVGGSYLGFVQYALLAGDDADTPPPHDMKAAVIATGPHDLAKFVSGTGAMSSQIIVWADLLTRMRRGDSTLSTLFHLLTQSSKLRAVVDAVPLTDSVNKYFDNQTPHWLRQFITHPDPTDPYYNPLRLDAALQRANIPIALITGWYDLMLPQVMEQYAALTARGCPVSLTIGPWTHLAAQRNTFPATLAWLDTHLAHRNTTKPPSSLPQIRVYITGTNPSWVTLPSWPPPTTQHTLFLSPSTLSSSPPTSSSPPSIFTFNPLSPTPSIGAATLFDTGFRRTPDTPLSTRADVLTFTTPPLQADLQVCGQPLVTLHHSSNHPFVDVLVLLSEVGNSGASYTISERFVRLDASSSSRGEDGETGVLKLVLHDCAHRFRRGNRVRLLVAGGSHPRTTTWWFGYIHAGALKKGA</sequence>
<dbReference type="Gene3D" id="1.10.3020.10">
    <property type="entry name" value="alpha-amino acid ester hydrolase ( Helical cap domain)"/>
    <property type="match status" value="1"/>
</dbReference>
<feature type="domain" description="Xaa-Pro dipeptidyl-peptidase C-terminal" evidence="2">
    <location>
        <begin position="328"/>
        <end position="547"/>
    </location>
</feature>
<evidence type="ECO:0000256" key="1">
    <source>
        <dbReference type="ARBA" id="ARBA00022801"/>
    </source>
</evidence>
<accession>A0AAE0I8Y7</accession>
<dbReference type="InterPro" id="IPR008979">
    <property type="entry name" value="Galactose-bd-like_sf"/>
</dbReference>
<dbReference type="NCBIfam" id="TIGR00976">
    <property type="entry name" value="CocE_NonD"/>
    <property type="match status" value="1"/>
</dbReference>
<protein>
    <submittedName>
        <fullName evidence="3">X-Pro dipeptidyl-peptidase-domain-containing protein</fullName>
    </submittedName>
</protein>
<dbReference type="Pfam" id="PF08530">
    <property type="entry name" value="PepX_C"/>
    <property type="match status" value="1"/>
</dbReference>
<dbReference type="InterPro" id="IPR000383">
    <property type="entry name" value="Xaa-Pro-like_dom"/>
</dbReference>
<dbReference type="InterPro" id="IPR029058">
    <property type="entry name" value="AB_hydrolase_fold"/>
</dbReference>
<evidence type="ECO:0000259" key="2">
    <source>
        <dbReference type="SMART" id="SM00939"/>
    </source>
</evidence>
<reference evidence="3" key="1">
    <citation type="journal article" date="2023" name="Mol. Phylogenet. Evol.">
        <title>Genome-scale phylogeny and comparative genomics of the fungal order Sordariales.</title>
        <authorList>
            <person name="Hensen N."/>
            <person name="Bonometti L."/>
            <person name="Westerberg I."/>
            <person name="Brannstrom I.O."/>
            <person name="Guillou S."/>
            <person name="Cros-Aarteil S."/>
            <person name="Calhoun S."/>
            <person name="Haridas S."/>
            <person name="Kuo A."/>
            <person name="Mondo S."/>
            <person name="Pangilinan J."/>
            <person name="Riley R."/>
            <person name="LaButti K."/>
            <person name="Andreopoulos B."/>
            <person name="Lipzen A."/>
            <person name="Chen C."/>
            <person name="Yan M."/>
            <person name="Daum C."/>
            <person name="Ng V."/>
            <person name="Clum A."/>
            <person name="Steindorff A."/>
            <person name="Ohm R.A."/>
            <person name="Martin F."/>
            <person name="Silar P."/>
            <person name="Natvig D.O."/>
            <person name="Lalanne C."/>
            <person name="Gautier V."/>
            <person name="Ament-Velasquez S.L."/>
            <person name="Kruys A."/>
            <person name="Hutchinson M.I."/>
            <person name="Powell A.J."/>
            <person name="Barry K."/>
            <person name="Miller A.N."/>
            <person name="Grigoriev I.V."/>
            <person name="Debuchy R."/>
            <person name="Gladieux P."/>
            <person name="Hiltunen Thoren M."/>
            <person name="Johannesson H."/>
        </authorList>
    </citation>
    <scope>NUCLEOTIDE SEQUENCE</scope>
    <source>
        <strain evidence="3">SMH4131-1</strain>
    </source>
</reference>
<dbReference type="Proteomes" id="UP001286456">
    <property type="component" value="Unassembled WGS sequence"/>
</dbReference>
<dbReference type="SUPFAM" id="SSF53474">
    <property type="entry name" value="alpha/beta-Hydrolases"/>
    <property type="match status" value="1"/>
</dbReference>
<gene>
    <name evidence="3" type="ORF">B0T19DRAFT_487008</name>
</gene>
<dbReference type="EMBL" id="JAUEPO010000005">
    <property type="protein sequence ID" value="KAK3320490.1"/>
    <property type="molecule type" value="Genomic_DNA"/>
</dbReference>
<comment type="caution">
    <text evidence="3">The sequence shown here is derived from an EMBL/GenBank/DDBJ whole genome shotgun (WGS) entry which is preliminary data.</text>
</comment>
<name>A0AAE0I8Y7_9PEZI</name>
<reference evidence="3" key="2">
    <citation type="submission" date="2023-06" db="EMBL/GenBank/DDBJ databases">
        <authorList>
            <consortium name="Lawrence Berkeley National Laboratory"/>
            <person name="Haridas S."/>
            <person name="Hensen N."/>
            <person name="Bonometti L."/>
            <person name="Westerberg I."/>
            <person name="Brannstrom I.O."/>
            <person name="Guillou S."/>
            <person name="Cros-Aarteil S."/>
            <person name="Calhoun S."/>
            <person name="Kuo A."/>
            <person name="Mondo S."/>
            <person name="Pangilinan J."/>
            <person name="Riley R."/>
            <person name="Labutti K."/>
            <person name="Andreopoulos B."/>
            <person name="Lipzen A."/>
            <person name="Chen C."/>
            <person name="Yanf M."/>
            <person name="Daum C."/>
            <person name="Ng V."/>
            <person name="Clum A."/>
            <person name="Steindorff A."/>
            <person name="Ohm R."/>
            <person name="Martin F."/>
            <person name="Silar P."/>
            <person name="Natvig D."/>
            <person name="Lalanne C."/>
            <person name="Gautier V."/>
            <person name="Ament-Velasquez S.L."/>
            <person name="Kruys A."/>
            <person name="Hutchinson M.I."/>
            <person name="Powell A.J."/>
            <person name="Barry K."/>
            <person name="Miller A.N."/>
            <person name="Grigoriev I.V."/>
            <person name="Debuchy R."/>
            <person name="Gladieux P."/>
            <person name="Thoren M.H."/>
            <person name="Johannesson H."/>
        </authorList>
    </citation>
    <scope>NUCLEOTIDE SEQUENCE</scope>
    <source>
        <strain evidence="3">SMH4131-1</strain>
    </source>
</reference>
<organism evidence="3 4">
    <name type="scientific">Cercophora scortea</name>
    <dbReference type="NCBI Taxonomy" id="314031"/>
    <lineage>
        <taxon>Eukaryota</taxon>
        <taxon>Fungi</taxon>
        <taxon>Dikarya</taxon>
        <taxon>Ascomycota</taxon>
        <taxon>Pezizomycotina</taxon>
        <taxon>Sordariomycetes</taxon>
        <taxon>Sordariomycetidae</taxon>
        <taxon>Sordariales</taxon>
        <taxon>Lasiosphaeriaceae</taxon>
        <taxon>Cercophora</taxon>
    </lineage>
</organism>
<dbReference type="Gene3D" id="3.40.50.1820">
    <property type="entry name" value="alpha/beta hydrolase"/>
    <property type="match status" value="1"/>
</dbReference>
<evidence type="ECO:0000313" key="4">
    <source>
        <dbReference type="Proteomes" id="UP001286456"/>
    </source>
</evidence>
<keyword evidence="4" id="KW-1185">Reference proteome</keyword>
<evidence type="ECO:0000313" key="3">
    <source>
        <dbReference type="EMBL" id="KAK3320490.1"/>
    </source>
</evidence>
<keyword evidence="1" id="KW-0378">Hydrolase</keyword>
<dbReference type="Gene3D" id="2.60.120.260">
    <property type="entry name" value="Galactose-binding domain-like"/>
    <property type="match status" value="1"/>
</dbReference>
<dbReference type="SMART" id="SM00939">
    <property type="entry name" value="PepX_C"/>
    <property type="match status" value="1"/>
</dbReference>
<dbReference type="Pfam" id="PF02129">
    <property type="entry name" value="Peptidase_S15"/>
    <property type="match status" value="1"/>
</dbReference>
<dbReference type="AlphaFoldDB" id="A0AAE0I8Y7"/>